<dbReference type="EMBL" id="SPQC01000059">
    <property type="protein sequence ID" value="TFU20350.1"/>
    <property type="molecule type" value="Genomic_DNA"/>
</dbReference>
<gene>
    <name evidence="3" type="ORF">E4U03_11550</name>
</gene>
<evidence type="ECO:0000256" key="1">
    <source>
        <dbReference type="SAM" id="MobiDB-lite"/>
    </source>
</evidence>
<dbReference type="InterPro" id="IPR029058">
    <property type="entry name" value="AB_hydrolase_fold"/>
</dbReference>
<dbReference type="AlphaFoldDB" id="A0A4Y9F2X8"/>
<keyword evidence="3" id="KW-0378">Hydrolase</keyword>
<organism evidence="3 4">
    <name type="scientific">Rothia nasimurium</name>
    <dbReference type="NCBI Taxonomy" id="85336"/>
    <lineage>
        <taxon>Bacteria</taxon>
        <taxon>Bacillati</taxon>
        <taxon>Actinomycetota</taxon>
        <taxon>Actinomycetes</taxon>
        <taxon>Micrococcales</taxon>
        <taxon>Micrococcaceae</taxon>
        <taxon>Rothia</taxon>
    </lineage>
</organism>
<dbReference type="Gene3D" id="3.40.50.1820">
    <property type="entry name" value="alpha/beta hydrolase"/>
    <property type="match status" value="1"/>
</dbReference>
<name>A0A4Y9F2X8_9MICC</name>
<dbReference type="OrthoDB" id="9803828at2"/>
<reference evidence="3 4" key="1">
    <citation type="submission" date="2019-03" db="EMBL/GenBank/DDBJ databases">
        <title>Diversity of the mouse oral microbiome.</title>
        <authorList>
            <person name="Joseph S."/>
            <person name="Aduse-Opoku J."/>
            <person name="Curtis M."/>
            <person name="Wade W."/>
            <person name="Hashim A."/>
        </authorList>
    </citation>
    <scope>NUCLEOTIDE SEQUENCE [LARGE SCALE GENOMIC DNA]</scope>
    <source>
        <strain evidence="4">irhom_31</strain>
    </source>
</reference>
<feature type="domain" description="Alpha/beta hydrolase fold-3" evidence="2">
    <location>
        <begin position="59"/>
        <end position="138"/>
    </location>
</feature>
<dbReference type="SUPFAM" id="SSF53474">
    <property type="entry name" value="alpha/beta-Hydrolases"/>
    <property type="match status" value="1"/>
</dbReference>
<feature type="region of interest" description="Disordered" evidence="1">
    <location>
        <begin position="129"/>
        <end position="151"/>
    </location>
</feature>
<accession>A0A4Y9F2X8</accession>
<dbReference type="GO" id="GO:0016787">
    <property type="term" value="F:hydrolase activity"/>
    <property type="evidence" value="ECO:0007669"/>
    <property type="project" value="UniProtKB-KW"/>
</dbReference>
<dbReference type="Proteomes" id="UP000297951">
    <property type="component" value="Unassembled WGS sequence"/>
</dbReference>
<dbReference type="Pfam" id="PF07859">
    <property type="entry name" value="Abhydrolase_3"/>
    <property type="match status" value="1"/>
</dbReference>
<evidence type="ECO:0000313" key="3">
    <source>
        <dbReference type="EMBL" id="TFU20350.1"/>
    </source>
</evidence>
<feature type="compositionally biased region" description="Polar residues" evidence="1">
    <location>
        <begin position="129"/>
        <end position="148"/>
    </location>
</feature>
<dbReference type="InterPro" id="IPR013094">
    <property type="entry name" value="AB_hydrolase_3"/>
</dbReference>
<evidence type="ECO:0000259" key="2">
    <source>
        <dbReference type="Pfam" id="PF07859"/>
    </source>
</evidence>
<evidence type="ECO:0000313" key="4">
    <source>
        <dbReference type="Proteomes" id="UP000297951"/>
    </source>
</evidence>
<protein>
    <submittedName>
        <fullName evidence="3">Alpha/beta hydrolase</fullName>
    </submittedName>
</protein>
<comment type="caution">
    <text evidence="3">The sequence shown here is derived from an EMBL/GenBank/DDBJ whole genome shotgun (WGS) entry which is preliminary data.</text>
</comment>
<sequence length="168" mass="18361">MYSDKLQADNAAERSRAVKNDRDLIGQRFEVPRDGKTPVSLNLYQPAQADPGQVRPLIINVHGGGFVYGDADVLDTQSQRLADSWGATVLAIDYTKADVQPVEYGVEEIADVVRYAQENSDYFAIDPNNTHLMGTAQGPSTLPQQPKNSSKRVLPLLPRYSSCLGPTG</sequence>
<proteinExistence type="predicted"/>